<accession>G9WYF7</accession>
<gene>
    <name evidence="10" type="primary">mnmE</name>
    <name evidence="10" type="synonym">trmE</name>
    <name evidence="13" type="ORF">HMPREF9629_01208</name>
</gene>
<dbReference type="InterPro" id="IPR005225">
    <property type="entry name" value="Small_GTP-bd"/>
</dbReference>
<dbReference type="EC" id="3.6.-.-" evidence="10"/>
<feature type="binding site" evidence="10">
    <location>
        <begin position="250"/>
        <end position="256"/>
    </location>
    <ligand>
        <name>GTP</name>
        <dbReference type="ChEBI" id="CHEBI:37565"/>
    </ligand>
</feature>
<dbReference type="InterPro" id="IPR025867">
    <property type="entry name" value="MnmE_helical"/>
</dbReference>
<dbReference type="Gene3D" id="3.30.1360.120">
    <property type="entry name" value="Probable tRNA modification gtpase trme, domain 1"/>
    <property type="match status" value="1"/>
</dbReference>
<dbReference type="FunFam" id="3.40.50.300:FF:000494">
    <property type="entry name" value="tRNA modification GTPase MnmE"/>
    <property type="match status" value="1"/>
</dbReference>
<comment type="caution">
    <text evidence="13">The sequence shown here is derived from an EMBL/GenBank/DDBJ whole genome shotgun (WGS) entry which is preliminary data.</text>
</comment>
<keyword evidence="3 10" id="KW-0819">tRNA processing</keyword>
<dbReference type="Pfam" id="PF12631">
    <property type="entry name" value="MnmE_helical"/>
    <property type="match status" value="1"/>
</dbReference>
<dbReference type="Proteomes" id="UP000006437">
    <property type="component" value="Unassembled WGS sequence"/>
</dbReference>
<dbReference type="AlphaFoldDB" id="G9WYF7"/>
<feature type="binding site" evidence="10">
    <location>
        <begin position="275"/>
        <end position="278"/>
    </location>
    <ligand>
        <name>GTP</name>
        <dbReference type="ChEBI" id="CHEBI:37565"/>
    </ligand>
</feature>
<dbReference type="CDD" id="cd14858">
    <property type="entry name" value="TrmE_N"/>
    <property type="match status" value="1"/>
</dbReference>
<feature type="binding site" evidence="10">
    <location>
        <position position="235"/>
    </location>
    <ligand>
        <name>Mg(2+)</name>
        <dbReference type="ChEBI" id="CHEBI:18420"/>
    </ligand>
</feature>
<keyword evidence="5 10" id="KW-0547">Nucleotide-binding</keyword>
<dbReference type="InterPro" id="IPR006073">
    <property type="entry name" value="GTP-bd"/>
</dbReference>
<keyword evidence="4 10" id="KW-0479">Metal-binding</keyword>
<dbReference type="InterPro" id="IPR027417">
    <property type="entry name" value="P-loop_NTPase"/>
</dbReference>
<dbReference type="NCBIfam" id="NF003661">
    <property type="entry name" value="PRK05291.1-3"/>
    <property type="match status" value="1"/>
</dbReference>
<evidence type="ECO:0000256" key="7">
    <source>
        <dbReference type="ARBA" id="ARBA00022842"/>
    </source>
</evidence>
<evidence type="ECO:0000256" key="8">
    <source>
        <dbReference type="ARBA" id="ARBA00022958"/>
    </source>
</evidence>
<feature type="binding site" evidence="10">
    <location>
        <position position="250"/>
    </location>
    <ligand>
        <name>K(+)</name>
        <dbReference type="ChEBI" id="CHEBI:29103"/>
    </ligand>
</feature>
<dbReference type="CDD" id="cd04164">
    <property type="entry name" value="trmE"/>
    <property type="match status" value="1"/>
</dbReference>
<feature type="binding site" evidence="10">
    <location>
        <position position="255"/>
    </location>
    <ligand>
        <name>K(+)</name>
        <dbReference type="ChEBI" id="CHEBI:29103"/>
    </ligand>
</feature>
<dbReference type="GO" id="GO:0003924">
    <property type="term" value="F:GTPase activity"/>
    <property type="evidence" value="ECO:0007669"/>
    <property type="project" value="UniProtKB-UniRule"/>
</dbReference>
<dbReference type="RefSeq" id="WP_009525443.1">
    <property type="nucleotide sequence ID" value="NZ_JH414552.1"/>
</dbReference>
<feature type="binding site" evidence="10">
    <location>
        <position position="459"/>
    </location>
    <ligand>
        <name>(6S)-5-formyl-5,6,7,8-tetrahydrofolate</name>
        <dbReference type="ChEBI" id="CHEBI:57457"/>
    </ligand>
</feature>
<keyword evidence="2 10" id="KW-0963">Cytoplasm</keyword>
<evidence type="ECO:0000259" key="12">
    <source>
        <dbReference type="PROSITE" id="PS51709"/>
    </source>
</evidence>
<dbReference type="GO" id="GO:0030488">
    <property type="term" value="P:tRNA methylation"/>
    <property type="evidence" value="ECO:0007669"/>
    <property type="project" value="TreeGrafter"/>
</dbReference>
<evidence type="ECO:0000313" key="14">
    <source>
        <dbReference type="Proteomes" id="UP000006437"/>
    </source>
</evidence>
<dbReference type="Gene3D" id="3.40.50.300">
    <property type="entry name" value="P-loop containing nucleotide triphosphate hydrolases"/>
    <property type="match status" value="1"/>
</dbReference>
<evidence type="ECO:0000256" key="10">
    <source>
        <dbReference type="HAMAP-Rule" id="MF_00379"/>
    </source>
</evidence>
<dbReference type="FunFam" id="3.30.1360.120:FF:000003">
    <property type="entry name" value="tRNA modification GTPase MnmE"/>
    <property type="match status" value="1"/>
</dbReference>
<dbReference type="GO" id="GO:0005525">
    <property type="term" value="F:GTP binding"/>
    <property type="evidence" value="ECO:0007669"/>
    <property type="project" value="UniProtKB-UniRule"/>
</dbReference>
<keyword evidence="7 10" id="KW-0460">Magnesium</keyword>
<dbReference type="GO" id="GO:0005829">
    <property type="term" value="C:cytosol"/>
    <property type="evidence" value="ECO:0007669"/>
    <property type="project" value="TreeGrafter"/>
</dbReference>
<dbReference type="Pfam" id="PF10396">
    <property type="entry name" value="TrmE_N"/>
    <property type="match status" value="1"/>
</dbReference>
<comment type="cofactor">
    <cofactor evidence="10">
        <name>K(+)</name>
        <dbReference type="ChEBI" id="CHEBI:29103"/>
    </cofactor>
    <text evidence="10">Binds 1 potassium ion per subunit.</text>
</comment>
<dbReference type="Gene3D" id="1.20.120.430">
    <property type="entry name" value="tRNA modification GTPase MnmE domain 2"/>
    <property type="match status" value="1"/>
</dbReference>
<evidence type="ECO:0000256" key="9">
    <source>
        <dbReference type="ARBA" id="ARBA00023134"/>
    </source>
</evidence>
<comment type="function">
    <text evidence="10">Exhibits a very high intrinsic GTPase hydrolysis rate. Involved in the addition of a carboxymethylaminomethyl (cmnm) group at the wobble position (U34) of certain tRNAs, forming tRNA-cmnm(5)s(2)U34.</text>
</comment>
<protein>
    <recommendedName>
        <fullName evidence="10">tRNA modification GTPase MnmE</fullName>
        <ecNumber evidence="10">3.6.-.-</ecNumber>
    </recommendedName>
</protein>
<feature type="binding site" evidence="10">
    <location>
        <position position="256"/>
    </location>
    <ligand>
        <name>Mg(2+)</name>
        <dbReference type="ChEBI" id="CHEBI:18420"/>
    </ligand>
</feature>
<dbReference type="InterPro" id="IPR031168">
    <property type="entry name" value="G_TrmE"/>
</dbReference>
<evidence type="ECO:0000256" key="4">
    <source>
        <dbReference type="ARBA" id="ARBA00022723"/>
    </source>
</evidence>
<dbReference type="HOGENOM" id="CLU_019624_4_1_9"/>
<sequence>MYTFDTIVAPATASGTASINIIRISGKDAVNIGEKIFTPKIAKNCLSQNPRKLIYGRIVHNEKIIDEVMACYMNAPHTFTCEDVVEINCHGGKKSVEEIISIILTSGARLAENGEFTKRAFLNGRIDLSQAESVIDIINAKSSKAFENAQKQLQGKLSKRIFDINNTLKKSLAQITVAIDFPEEDVPEVTRQELTGDLDYCMENLQKLEKTYKDGKIISDGINIAIIGRPNVGKSSLLNELLEENRAIVTDIAGTTRDIIQESLSINGLCVNLVDTAGIRDTSDVVEKIGVERSISSIENADIILLMLDNSTEISNDDINLIEKLQQKQYIVLINKSDLDSKLNINHIPDFIDKNNIMNISAEKKEGIEQLKEKIYSMAITYEDENTNSVILTNSRHYALIQNTISSLKDAKTAILDDVELDIVETDYKDALQYLGEITGESVSESLLDTIFSQFCIGK</sequence>
<dbReference type="SUPFAM" id="SSF52540">
    <property type="entry name" value="P-loop containing nucleoside triphosphate hydrolases"/>
    <property type="match status" value="1"/>
</dbReference>
<dbReference type="InterPro" id="IPR027266">
    <property type="entry name" value="TrmE/GcvT-like"/>
</dbReference>
<comment type="similarity">
    <text evidence="1 10 11">Belongs to the TRAFAC class TrmE-Era-EngA-EngB-Septin-like GTPase superfamily. TrmE GTPase family.</text>
</comment>
<comment type="subunit">
    <text evidence="10">Homodimer. Heterotetramer of two MnmE and two MnmG subunits.</text>
</comment>
<name>G9WYF7_9FIRM</name>
<feature type="binding site" evidence="10">
    <location>
        <position position="231"/>
    </location>
    <ligand>
        <name>K(+)</name>
        <dbReference type="ChEBI" id="CHEBI:29103"/>
    </ligand>
</feature>
<dbReference type="GO" id="GO:0042802">
    <property type="term" value="F:identical protein binding"/>
    <property type="evidence" value="ECO:0007669"/>
    <property type="project" value="UniProtKB-ARBA"/>
</dbReference>
<organism evidence="13 14">
    <name type="scientific">Peptoanaerobacter stomatis</name>
    <dbReference type="NCBI Taxonomy" id="796937"/>
    <lineage>
        <taxon>Bacteria</taxon>
        <taxon>Bacillati</taxon>
        <taxon>Bacillota</taxon>
        <taxon>Clostridia</taxon>
        <taxon>Peptostreptococcales</taxon>
        <taxon>Filifactoraceae</taxon>
        <taxon>Peptoanaerobacter</taxon>
    </lineage>
</organism>
<feature type="binding site" evidence="10">
    <location>
        <position position="125"/>
    </location>
    <ligand>
        <name>(6S)-5-formyl-5,6,7,8-tetrahydrofolate</name>
        <dbReference type="ChEBI" id="CHEBI:57457"/>
    </ligand>
</feature>
<dbReference type="NCBIfam" id="TIGR00231">
    <property type="entry name" value="small_GTP"/>
    <property type="match status" value="1"/>
</dbReference>
<evidence type="ECO:0000256" key="1">
    <source>
        <dbReference type="ARBA" id="ARBA00011043"/>
    </source>
</evidence>
<dbReference type="EMBL" id="AFZE01000003">
    <property type="protein sequence ID" value="EHL16368.1"/>
    <property type="molecule type" value="Genomic_DNA"/>
</dbReference>
<dbReference type="PROSITE" id="PS51709">
    <property type="entry name" value="G_TRME"/>
    <property type="match status" value="1"/>
</dbReference>
<evidence type="ECO:0000256" key="11">
    <source>
        <dbReference type="RuleBase" id="RU003313"/>
    </source>
</evidence>
<dbReference type="NCBIfam" id="TIGR00450">
    <property type="entry name" value="mnmE_trmE_thdF"/>
    <property type="match status" value="1"/>
</dbReference>
<dbReference type="PANTHER" id="PTHR42714">
    <property type="entry name" value="TRNA MODIFICATION GTPASE GTPBP3"/>
    <property type="match status" value="1"/>
</dbReference>
<dbReference type="PANTHER" id="PTHR42714:SF2">
    <property type="entry name" value="TRNA MODIFICATION GTPASE GTPBP3, MITOCHONDRIAL"/>
    <property type="match status" value="1"/>
</dbReference>
<dbReference type="InterPro" id="IPR027368">
    <property type="entry name" value="MnmE_dom2"/>
</dbReference>
<evidence type="ECO:0000256" key="2">
    <source>
        <dbReference type="ARBA" id="ARBA00022490"/>
    </source>
</evidence>
<dbReference type="Pfam" id="PF01926">
    <property type="entry name" value="MMR_HSR1"/>
    <property type="match status" value="1"/>
</dbReference>
<keyword evidence="8 10" id="KW-0630">Potassium</keyword>
<evidence type="ECO:0000256" key="3">
    <source>
        <dbReference type="ARBA" id="ARBA00022694"/>
    </source>
</evidence>
<feature type="domain" description="TrmE-type G" evidence="12">
    <location>
        <begin position="221"/>
        <end position="380"/>
    </location>
</feature>
<evidence type="ECO:0000256" key="5">
    <source>
        <dbReference type="ARBA" id="ARBA00022741"/>
    </source>
</evidence>
<evidence type="ECO:0000256" key="6">
    <source>
        <dbReference type="ARBA" id="ARBA00022801"/>
    </source>
</evidence>
<evidence type="ECO:0000313" key="13">
    <source>
        <dbReference type="EMBL" id="EHL16368.1"/>
    </source>
</evidence>
<comment type="caution">
    <text evidence="10">Lacks conserved residue(s) required for the propagation of feature annotation.</text>
</comment>
<proteinExistence type="inferred from homology"/>
<dbReference type="GO" id="GO:0002098">
    <property type="term" value="P:tRNA wobble uridine modification"/>
    <property type="evidence" value="ECO:0007669"/>
    <property type="project" value="TreeGrafter"/>
</dbReference>
<feature type="binding site" evidence="10">
    <location>
        <position position="23"/>
    </location>
    <ligand>
        <name>(6S)-5-formyl-5,6,7,8-tetrahydrofolate</name>
        <dbReference type="ChEBI" id="CHEBI:57457"/>
    </ligand>
</feature>
<comment type="subcellular location">
    <subcellularLocation>
        <location evidence="10">Cytoplasm</location>
    </subcellularLocation>
</comment>
<dbReference type="InterPro" id="IPR004520">
    <property type="entry name" value="GTPase_MnmE"/>
</dbReference>
<feature type="binding site" evidence="10">
    <location>
        <position position="252"/>
    </location>
    <ligand>
        <name>K(+)</name>
        <dbReference type="ChEBI" id="CHEBI:29103"/>
    </ligand>
</feature>
<dbReference type="GO" id="GO:0046872">
    <property type="term" value="F:metal ion binding"/>
    <property type="evidence" value="ECO:0007669"/>
    <property type="project" value="UniProtKB-KW"/>
</dbReference>
<dbReference type="InterPro" id="IPR018948">
    <property type="entry name" value="GTP-bd_TrmE_N"/>
</dbReference>
<dbReference type="PATRIC" id="fig|796937.3.peg.401"/>
<keyword evidence="9 10" id="KW-0342">GTP-binding</keyword>
<keyword evidence="6 10" id="KW-0378">Hydrolase</keyword>
<feature type="binding site" evidence="10">
    <location>
        <position position="86"/>
    </location>
    <ligand>
        <name>(6S)-5-formyl-5,6,7,8-tetrahydrofolate</name>
        <dbReference type="ChEBI" id="CHEBI:57457"/>
    </ligand>
</feature>
<dbReference type="HAMAP" id="MF_00379">
    <property type="entry name" value="GTPase_MnmE"/>
    <property type="match status" value="1"/>
</dbReference>
<dbReference type="PRINTS" id="PR00326">
    <property type="entry name" value="GTP1OBG"/>
</dbReference>
<reference evidence="13 14" key="1">
    <citation type="submission" date="2011-08" db="EMBL/GenBank/DDBJ databases">
        <title>The Genome Sequence of Eubacteriaceae bacterium ACC19a.</title>
        <authorList>
            <consortium name="The Broad Institute Genome Sequencing Platform"/>
            <person name="Earl A."/>
            <person name="Ward D."/>
            <person name="Feldgarden M."/>
            <person name="Gevers D."/>
            <person name="Sizova M."/>
            <person name="Hazen A."/>
            <person name="Epstein S."/>
            <person name="Young S.K."/>
            <person name="Zeng Q."/>
            <person name="Gargeya S."/>
            <person name="Fitzgerald M."/>
            <person name="Haas B."/>
            <person name="Abouelleil A."/>
            <person name="Alvarado L."/>
            <person name="Arachchi H.M."/>
            <person name="Berlin A."/>
            <person name="Brown A."/>
            <person name="Chapman S.B."/>
            <person name="Chen Z."/>
            <person name="Dunbar C."/>
            <person name="Freedman E."/>
            <person name="Gearin G."/>
            <person name="Gellesch M."/>
            <person name="Goldberg J."/>
            <person name="Griggs A."/>
            <person name="Gujja S."/>
            <person name="Heiman D."/>
            <person name="Howarth C."/>
            <person name="Larson L."/>
            <person name="Lui A."/>
            <person name="MacDonald P.J.P."/>
            <person name="Montmayeur A."/>
            <person name="Murphy C."/>
            <person name="Neiman D."/>
            <person name="Pearson M."/>
            <person name="Priest M."/>
            <person name="Roberts A."/>
            <person name="Saif S."/>
            <person name="Shea T."/>
            <person name="Shenoy N."/>
            <person name="Sisk P."/>
            <person name="Stolte C."/>
            <person name="Sykes S."/>
            <person name="Wortman J."/>
            <person name="Nusbaum C."/>
            <person name="Birren B."/>
        </authorList>
    </citation>
    <scope>NUCLEOTIDE SEQUENCE [LARGE SCALE GENOMIC DNA]</scope>
    <source>
        <strain evidence="13 14">ACC19a</strain>
    </source>
</reference>
<feature type="binding site" evidence="10">
    <location>
        <begin position="231"/>
        <end position="236"/>
    </location>
    <ligand>
        <name>GTP</name>
        <dbReference type="ChEBI" id="CHEBI:37565"/>
    </ligand>
</feature>